<dbReference type="SFLD" id="SFLDG01082">
    <property type="entry name" value="B12-binding_domain_containing"/>
    <property type="match status" value="1"/>
</dbReference>
<accession>B3E4V8</accession>
<keyword evidence="5" id="KW-0479">Metal-binding</keyword>
<dbReference type="PROSITE" id="PS51332">
    <property type="entry name" value="B12_BINDING"/>
    <property type="match status" value="1"/>
</dbReference>
<dbReference type="SMART" id="SM00729">
    <property type="entry name" value="Elp3"/>
    <property type="match status" value="1"/>
</dbReference>
<dbReference type="GO" id="GO:0005829">
    <property type="term" value="C:cytosol"/>
    <property type="evidence" value="ECO:0007669"/>
    <property type="project" value="TreeGrafter"/>
</dbReference>
<dbReference type="CDD" id="cd01335">
    <property type="entry name" value="Radical_SAM"/>
    <property type="match status" value="1"/>
</dbReference>
<dbReference type="Proteomes" id="UP000002420">
    <property type="component" value="Chromosome"/>
</dbReference>
<dbReference type="InterPro" id="IPR006158">
    <property type="entry name" value="Cobalamin-bd"/>
</dbReference>
<dbReference type="KEGG" id="glo:Glov_0797"/>
<evidence type="ECO:0000256" key="5">
    <source>
        <dbReference type="ARBA" id="ARBA00022723"/>
    </source>
</evidence>
<evidence type="ECO:0000256" key="4">
    <source>
        <dbReference type="ARBA" id="ARBA00022691"/>
    </source>
</evidence>
<keyword evidence="6" id="KW-0408">Iron</keyword>
<evidence type="ECO:0000256" key="3">
    <source>
        <dbReference type="ARBA" id="ARBA00022679"/>
    </source>
</evidence>
<dbReference type="STRING" id="398767.Glov_0797"/>
<evidence type="ECO:0000256" key="6">
    <source>
        <dbReference type="ARBA" id="ARBA00023004"/>
    </source>
</evidence>
<gene>
    <name evidence="10" type="ordered locus">Glov_0797</name>
</gene>
<dbReference type="AlphaFoldDB" id="B3E4V8"/>
<protein>
    <submittedName>
        <fullName evidence="10">Radical SAM domain protein</fullName>
    </submittedName>
</protein>
<dbReference type="GO" id="GO:0031419">
    <property type="term" value="F:cobalamin binding"/>
    <property type="evidence" value="ECO:0007669"/>
    <property type="project" value="InterPro"/>
</dbReference>
<dbReference type="PROSITE" id="PS51918">
    <property type="entry name" value="RADICAL_SAM"/>
    <property type="match status" value="1"/>
</dbReference>
<dbReference type="Gene3D" id="3.80.30.20">
    <property type="entry name" value="tm_1862 like domain"/>
    <property type="match status" value="1"/>
</dbReference>
<dbReference type="HOGENOM" id="CLU_021572_4_2_7"/>
<feature type="domain" description="B12-binding" evidence="8">
    <location>
        <begin position="17"/>
        <end position="155"/>
    </location>
</feature>
<dbReference type="InterPro" id="IPR058240">
    <property type="entry name" value="rSAM_sf"/>
</dbReference>
<dbReference type="Pfam" id="PF04055">
    <property type="entry name" value="Radical_SAM"/>
    <property type="match status" value="1"/>
</dbReference>
<evidence type="ECO:0000256" key="1">
    <source>
        <dbReference type="ARBA" id="ARBA00001966"/>
    </source>
</evidence>
<dbReference type="GO" id="GO:0003824">
    <property type="term" value="F:catalytic activity"/>
    <property type="evidence" value="ECO:0007669"/>
    <property type="project" value="InterPro"/>
</dbReference>
<keyword evidence="3" id="KW-0808">Transferase</keyword>
<name>B3E4V8_TRIL1</name>
<dbReference type="SUPFAM" id="SSF102114">
    <property type="entry name" value="Radical SAM enzymes"/>
    <property type="match status" value="1"/>
</dbReference>
<dbReference type="EMBL" id="CP001089">
    <property type="protein sequence ID" value="ACD94523.1"/>
    <property type="molecule type" value="Genomic_DNA"/>
</dbReference>
<keyword evidence="4" id="KW-0949">S-adenosyl-L-methionine</keyword>
<sequence length="489" mass="54445">MAAVDIVLINPGDRKQVYQGLGVELAAIEPPFWVAVIAAYLRQEGFRVAIIDANAENSAPAETAQRAAALQPLLSCVVVYGSHPSASTQNMTIAGAICRALTAESAGRVALSGLHPSALPERTMREEAIDFVVEGEGPDTLRTLLGELAAPAPDLSRVPGLWYREGELLRSTPRAPLISDLDRYLPIAAWDLLPMHVYRAHNWHCFDDIGHRSPYGAVYTSLGCPYNCIFCCINAPFGKPGIRYRSPERVVEEIALLANDYGVKNLKIVDELFVLKEQHYMAIVDGIIERGLDLNIWAYARVDTIKTANLARMKQAGINWLALGIESASPDVRDGADKRMQARDIKEVVRSIREQGIRIIGNFIFGLPDDTRETMEETLQLAMELNCEFINFYCAMAYPGSRLYDLAVEQGWELPVAWHGFSQHGYDMLPLPTRTLAAREVLQFRDDAFHRYFANPVYLDMVEQAFGAGVREHLVEMSATRLKRKLLGN</sequence>
<keyword evidence="2" id="KW-0489">Methyltransferase</keyword>
<evidence type="ECO:0000313" key="11">
    <source>
        <dbReference type="Proteomes" id="UP000002420"/>
    </source>
</evidence>
<proteinExistence type="predicted"/>
<comment type="cofactor">
    <cofactor evidence="1">
        <name>[4Fe-4S] cluster</name>
        <dbReference type="ChEBI" id="CHEBI:49883"/>
    </cofactor>
</comment>
<keyword evidence="11" id="KW-1185">Reference proteome</keyword>
<dbReference type="PANTHER" id="PTHR43409">
    <property type="entry name" value="ANAEROBIC MAGNESIUM-PROTOPORPHYRIN IX MONOMETHYL ESTER CYCLASE-RELATED"/>
    <property type="match status" value="1"/>
</dbReference>
<dbReference type="GO" id="GO:0051539">
    <property type="term" value="F:4 iron, 4 sulfur cluster binding"/>
    <property type="evidence" value="ECO:0007669"/>
    <property type="project" value="UniProtKB-KW"/>
</dbReference>
<organism evidence="10 11">
    <name type="scientific">Trichlorobacter lovleyi (strain ATCC BAA-1151 / DSM 17278 / SZ)</name>
    <name type="common">Geobacter lovleyi</name>
    <dbReference type="NCBI Taxonomy" id="398767"/>
    <lineage>
        <taxon>Bacteria</taxon>
        <taxon>Pseudomonadati</taxon>
        <taxon>Thermodesulfobacteriota</taxon>
        <taxon>Desulfuromonadia</taxon>
        <taxon>Geobacterales</taxon>
        <taxon>Geobacteraceae</taxon>
        <taxon>Trichlorobacter</taxon>
    </lineage>
</organism>
<keyword evidence="7" id="KW-0411">Iron-sulfur</keyword>
<evidence type="ECO:0000256" key="2">
    <source>
        <dbReference type="ARBA" id="ARBA00022603"/>
    </source>
</evidence>
<dbReference type="RefSeq" id="WP_012468879.1">
    <property type="nucleotide sequence ID" value="NC_010814.1"/>
</dbReference>
<dbReference type="GO" id="GO:0046872">
    <property type="term" value="F:metal ion binding"/>
    <property type="evidence" value="ECO:0007669"/>
    <property type="project" value="UniProtKB-KW"/>
</dbReference>
<dbReference type="Gene3D" id="3.40.50.280">
    <property type="entry name" value="Cobalamin-binding domain"/>
    <property type="match status" value="1"/>
</dbReference>
<evidence type="ECO:0000259" key="8">
    <source>
        <dbReference type="PROSITE" id="PS51332"/>
    </source>
</evidence>
<dbReference type="InterPro" id="IPR051198">
    <property type="entry name" value="BchE-like"/>
</dbReference>
<dbReference type="InterPro" id="IPR006638">
    <property type="entry name" value="Elp3/MiaA/NifB-like_rSAM"/>
</dbReference>
<dbReference type="SFLD" id="SFLDG01123">
    <property type="entry name" value="methyltransferase_(Class_B)"/>
    <property type="match status" value="1"/>
</dbReference>
<dbReference type="SFLD" id="SFLDS00029">
    <property type="entry name" value="Radical_SAM"/>
    <property type="match status" value="1"/>
</dbReference>
<evidence type="ECO:0000259" key="9">
    <source>
        <dbReference type="PROSITE" id="PS51918"/>
    </source>
</evidence>
<evidence type="ECO:0000313" key="10">
    <source>
        <dbReference type="EMBL" id="ACD94523.1"/>
    </source>
</evidence>
<evidence type="ECO:0000256" key="7">
    <source>
        <dbReference type="ARBA" id="ARBA00023014"/>
    </source>
</evidence>
<dbReference type="Pfam" id="PF02310">
    <property type="entry name" value="B12-binding"/>
    <property type="match status" value="1"/>
</dbReference>
<reference evidence="10 11" key="1">
    <citation type="submission" date="2008-05" db="EMBL/GenBank/DDBJ databases">
        <title>Complete sequence of chromosome of Geobacter lovleyi SZ.</title>
        <authorList>
            <consortium name="US DOE Joint Genome Institute"/>
            <person name="Lucas S."/>
            <person name="Copeland A."/>
            <person name="Lapidus A."/>
            <person name="Glavina del Rio T."/>
            <person name="Dalin E."/>
            <person name="Tice H."/>
            <person name="Bruce D."/>
            <person name="Goodwin L."/>
            <person name="Pitluck S."/>
            <person name="Chertkov O."/>
            <person name="Meincke L."/>
            <person name="Brettin T."/>
            <person name="Detter J.C."/>
            <person name="Han C."/>
            <person name="Tapia R."/>
            <person name="Kuske C.R."/>
            <person name="Schmutz J."/>
            <person name="Larimer F."/>
            <person name="Land M."/>
            <person name="Hauser L."/>
            <person name="Kyrpides N."/>
            <person name="Mikhailova N."/>
            <person name="Sung Y."/>
            <person name="Fletcher K.E."/>
            <person name="Ritalahti K.M."/>
            <person name="Loeffler F.E."/>
            <person name="Richardson P."/>
        </authorList>
    </citation>
    <scope>NUCLEOTIDE SEQUENCE [LARGE SCALE GENOMIC DNA]</scope>
    <source>
        <strain evidence="11">ATCC BAA-1151 / DSM 17278 / SZ</strain>
    </source>
</reference>
<dbReference type="eggNOG" id="COG1032">
    <property type="taxonomic scope" value="Bacteria"/>
</dbReference>
<dbReference type="InterPro" id="IPR034466">
    <property type="entry name" value="Methyltransferase_Class_B"/>
</dbReference>
<dbReference type="InterPro" id="IPR007197">
    <property type="entry name" value="rSAM"/>
</dbReference>
<feature type="domain" description="Radical SAM core" evidence="9">
    <location>
        <begin position="210"/>
        <end position="439"/>
    </location>
</feature>
<dbReference type="OrthoDB" id="9762608at2"/>
<dbReference type="PANTHER" id="PTHR43409:SF7">
    <property type="entry name" value="BLL1977 PROTEIN"/>
    <property type="match status" value="1"/>
</dbReference>
<dbReference type="InterPro" id="IPR023404">
    <property type="entry name" value="rSAM_horseshoe"/>
</dbReference>